<feature type="region of interest" description="Disordered" evidence="15">
    <location>
        <begin position="372"/>
        <end position="393"/>
    </location>
</feature>
<dbReference type="EMBL" id="ANFO01000585">
    <property type="protein sequence ID" value="KGQ08377.1"/>
    <property type="molecule type" value="Genomic_DNA"/>
</dbReference>
<dbReference type="Gene3D" id="1.10.10.10">
    <property type="entry name" value="Winged helix-like DNA-binding domain superfamily/Winged helix DNA-binding domain"/>
    <property type="match status" value="1"/>
</dbReference>
<sequence length="759" mass="83837">MLGASREDQRETNILLDKTSGVGTFLYGSKNHTFCTMETLAETQYSNKNRAFLQAMLARSSMTFRESRPVIAAILNADNNGSLVRPEQVTEETFDIFMRTAREAASLFDYEIRRTQHQVTKERVYAFVNTASDAQTQLATTFSHDELAFIKRALEAMFDKYNTARMEVIALTDMQAVKLARPNRRESAVDRTEDEPEQSQAITDKGLKHSEVETVLQNLVGGGWFEKSREGFYSLTPRSLLELRPWLLGTFNYPDAEEGEWQRIKFCEACKDIVTVGVRCADPDCNIRVHAICEEAFWRTRRNKNCPGCSKEWTGNLNLIITDAPVHVLAHCSCTMEIQGGKPHAKGGWARPPAPPTMIEYFTYKKVKKHNAQKKAKQEADNAKASANDATTADDIDHGTAKLLKGKERDDGSGDVDAVLREDDERFIANLLAEHDGPAPPLPPRIDVSDLDWPSDNDAAAAAGPAAAEKNEVATKEEAKADKKPNRFSLLFTRHKKAEDGLKPQDAQLATTEAEREKKDLGNVLDRLNLSAKNNKIVPGGGDSAALLAKFTQVFKDLVNGVPTAVDDLTSLIEDRDGTIAKGFDKLPSSLKKLVTQLPDKVTATLGPEILAAAAASQGIKANTDDGLKGTAKKIFLPQNIIELVTKPGAVVAMLRAIVEALKTRWPAFIGMNVLWSVALSLLLFVLWYCYKRGREVRLEREKTENVIDGSDRFEELPDDPMLPEPSQAEVTPPEETTAASSSRELTEGEVVATSSKAK</sequence>
<organism evidence="18 19">
    <name type="scientific">Beauveria bassiana D1-5</name>
    <dbReference type="NCBI Taxonomy" id="1245745"/>
    <lineage>
        <taxon>Eukaryota</taxon>
        <taxon>Fungi</taxon>
        <taxon>Dikarya</taxon>
        <taxon>Ascomycota</taxon>
        <taxon>Pezizomycotina</taxon>
        <taxon>Sordariomycetes</taxon>
        <taxon>Hypocreomycetidae</taxon>
        <taxon>Hypocreales</taxon>
        <taxon>Cordycipitaceae</taxon>
        <taxon>Beauveria</taxon>
    </lineage>
</organism>
<evidence type="ECO:0000256" key="5">
    <source>
        <dbReference type="ARBA" id="ARBA00019422"/>
    </source>
</evidence>
<dbReference type="InterPro" id="IPR013083">
    <property type="entry name" value="Znf_RING/FYVE/PHD"/>
</dbReference>
<feature type="compositionally biased region" description="Low complexity" evidence="15">
    <location>
        <begin position="459"/>
        <end position="468"/>
    </location>
</feature>
<keyword evidence="16" id="KW-0812">Transmembrane</keyword>
<dbReference type="Gene3D" id="3.90.1150.220">
    <property type="match status" value="1"/>
</dbReference>
<evidence type="ECO:0000256" key="10">
    <source>
        <dbReference type="ARBA" id="ARBA00022786"/>
    </source>
</evidence>
<dbReference type="GO" id="GO:0008270">
    <property type="term" value="F:zinc ion binding"/>
    <property type="evidence" value="ECO:0007669"/>
    <property type="project" value="UniProtKB-KW"/>
</dbReference>
<comment type="catalytic activity">
    <reaction evidence="1">
        <text>S-ubiquitinyl-[E2 ubiquitin-conjugating enzyme]-L-cysteine + [acceptor protein]-L-lysine = [E2 ubiquitin-conjugating enzyme]-L-cysteine + N(6)-ubiquitinyl-[acceptor protein]-L-lysine.</text>
        <dbReference type="EC" id="2.3.2.27"/>
    </reaction>
</comment>
<evidence type="ECO:0000256" key="4">
    <source>
        <dbReference type="ARBA" id="ARBA00012483"/>
    </source>
</evidence>
<dbReference type="Proteomes" id="UP000030106">
    <property type="component" value="Unassembled WGS sequence"/>
</dbReference>
<evidence type="ECO:0000259" key="17">
    <source>
        <dbReference type="Pfam" id="PF08746"/>
    </source>
</evidence>
<dbReference type="GO" id="GO:0030915">
    <property type="term" value="C:Smc5-Smc6 complex"/>
    <property type="evidence" value="ECO:0007669"/>
    <property type="project" value="InterPro"/>
</dbReference>
<evidence type="ECO:0000256" key="8">
    <source>
        <dbReference type="ARBA" id="ARBA00022763"/>
    </source>
</evidence>
<comment type="similarity">
    <text evidence="3">Belongs to the NSE1 family.</text>
</comment>
<accession>A0A0A2VPU4</accession>
<keyword evidence="16" id="KW-1133">Transmembrane helix</keyword>
<feature type="region of interest" description="Disordered" evidence="15">
    <location>
        <begin position="433"/>
        <end position="485"/>
    </location>
</feature>
<dbReference type="AlphaFoldDB" id="A0A0A2VPU4"/>
<name>A0A0A2VPU4_BEABA</name>
<evidence type="ECO:0000256" key="14">
    <source>
        <dbReference type="ARBA" id="ARBA00023242"/>
    </source>
</evidence>
<dbReference type="PANTHER" id="PTHR20973:SF0">
    <property type="entry name" value="NON-STRUCTURAL MAINTENANCE OF CHROMOSOMES ELEMENT 1 HOMOLOG"/>
    <property type="match status" value="1"/>
</dbReference>
<evidence type="ECO:0000256" key="11">
    <source>
        <dbReference type="ARBA" id="ARBA00022833"/>
    </source>
</evidence>
<comment type="subcellular location">
    <subcellularLocation>
        <location evidence="2">Nucleus</location>
    </subcellularLocation>
</comment>
<dbReference type="GO" id="GO:0061630">
    <property type="term" value="F:ubiquitin protein ligase activity"/>
    <property type="evidence" value="ECO:0007669"/>
    <property type="project" value="UniProtKB-EC"/>
</dbReference>
<keyword evidence="11" id="KW-0862">Zinc</keyword>
<dbReference type="HOGENOM" id="CLU_376819_0_0_1"/>
<keyword evidence="13" id="KW-0234">DNA repair</keyword>
<evidence type="ECO:0000313" key="18">
    <source>
        <dbReference type="EMBL" id="KGQ08377.1"/>
    </source>
</evidence>
<dbReference type="eggNOG" id="KOG4718">
    <property type="taxonomic scope" value="Eukaryota"/>
</dbReference>
<evidence type="ECO:0000256" key="15">
    <source>
        <dbReference type="SAM" id="MobiDB-lite"/>
    </source>
</evidence>
<dbReference type="InterPro" id="IPR014857">
    <property type="entry name" value="Nse1_RING_C4HC3-type"/>
</dbReference>
<keyword evidence="9" id="KW-0863">Zinc-finger</keyword>
<keyword evidence="8" id="KW-0227">DNA damage</keyword>
<dbReference type="Pfam" id="PF07574">
    <property type="entry name" value="SMC_Nse1"/>
    <property type="match status" value="1"/>
</dbReference>
<feature type="transmembrane region" description="Helical" evidence="16">
    <location>
        <begin position="666"/>
        <end position="691"/>
    </location>
</feature>
<keyword evidence="7" id="KW-0479">Metal-binding</keyword>
<dbReference type="Gene3D" id="3.30.40.10">
    <property type="entry name" value="Zinc/RING finger domain, C3HC4 (zinc finger)"/>
    <property type="match status" value="1"/>
</dbReference>
<dbReference type="GO" id="GO:0000724">
    <property type="term" value="P:double-strand break repair via homologous recombination"/>
    <property type="evidence" value="ECO:0007669"/>
    <property type="project" value="TreeGrafter"/>
</dbReference>
<dbReference type="OrthoDB" id="5398191at2759"/>
<keyword evidence="10" id="KW-0833">Ubl conjugation pathway</keyword>
<feature type="region of interest" description="Disordered" evidence="15">
    <location>
        <begin position="709"/>
        <end position="759"/>
    </location>
</feature>
<gene>
    <name evidence="18" type="ORF">BBAD15_g6327</name>
</gene>
<evidence type="ECO:0000256" key="7">
    <source>
        <dbReference type="ARBA" id="ARBA00022723"/>
    </source>
</evidence>
<evidence type="ECO:0000313" key="19">
    <source>
        <dbReference type="Proteomes" id="UP000030106"/>
    </source>
</evidence>
<evidence type="ECO:0000256" key="13">
    <source>
        <dbReference type="ARBA" id="ARBA00023204"/>
    </source>
</evidence>
<evidence type="ECO:0000256" key="12">
    <source>
        <dbReference type="ARBA" id="ARBA00023172"/>
    </source>
</evidence>
<dbReference type="GO" id="GO:0005634">
    <property type="term" value="C:nucleus"/>
    <property type="evidence" value="ECO:0007669"/>
    <property type="project" value="UniProtKB-SubCell"/>
</dbReference>
<dbReference type="InterPro" id="IPR036388">
    <property type="entry name" value="WH-like_DNA-bd_sf"/>
</dbReference>
<feature type="compositionally biased region" description="Basic and acidic residues" evidence="15">
    <location>
        <begin position="469"/>
        <end position="485"/>
    </location>
</feature>
<keyword evidence="12" id="KW-0233">DNA recombination</keyword>
<evidence type="ECO:0000256" key="3">
    <source>
        <dbReference type="ARBA" id="ARBA00010258"/>
    </source>
</evidence>
<keyword evidence="16" id="KW-0472">Membrane</keyword>
<keyword evidence="14" id="KW-0539">Nucleus</keyword>
<dbReference type="CDD" id="cd16493">
    <property type="entry name" value="RING-CH-C4HC3_NSE1"/>
    <property type="match status" value="1"/>
</dbReference>
<dbReference type="STRING" id="1245745.A0A0A2VPU4"/>
<dbReference type="PANTHER" id="PTHR20973">
    <property type="entry name" value="NON-SMC ELEMENT 1-RELATED"/>
    <property type="match status" value="1"/>
</dbReference>
<evidence type="ECO:0000256" key="2">
    <source>
        <dbReference type="ARBA" id="ARBA00004123"/>
    </source>
</evidence>
<comment type="caution">
    <text evidence="18">The sequence shown here is derived from an EMBL/GenBank/DDBJ whole genome shotgun (WGS) entry which is preliminary data.</text>
</comment>
<dbReference type="InterPro" id="IPR011513">
    <property type="entry name" value="Nse1"/>
</dbReference>
<proteinExistence type="inferred from homology"/>
<evidence type="ECO:0000256" key="9">
    <source>
        <dbReference type="ARBA" id="ARBA00022771"/>
    </source>
</evidence>
<evidence type="ECO:0000256" key="1">
    <source>
        <dbReference type="ARBA" id="ARBA00000900"/>
    </source>
</evidence>
<evidence type="ECO:0000256" key="16">
    <source>
        <dbReference type="SAM" id="Phobius"/>
    </source>
</evidence>
<dbReference type="Pfam" id="PF08746">
    <property type="entry name" value="zf-RING-like"/>
    <property type="match status" value="1"/>
</dbReference>
<feature type="domain" description="Non-structural maintenance of chromosomes element 1 RING C4HC3-type" evidence="17">
    <location>
        <begin position="267"/>
        <end position="309"/>
    </location>
</feature>
<dbReference type="EC" id="2.3.2.27" evidence="4"/>
<feature type="region of interest" description="Disordered" evidence="15">
    <location>
        <begin position="182"/>
        <end position="201"/>
    </location>
</feature>
<reference evidence="18 19" key="1">
    <citation type="submission" date="2012-10" db="EMBL/GenBank/DDBJ databases">
        <title>Genome sequencing and analysis of entomopathogenic fungi Beauveria bassiana D1-5.</title>
        <authorList>
            <person name="Li Q."/>
            <person name="Wang L."/>
            <person name="Zhang Z."/>
            <person name="Wang Q."/>
            <person name="Ren J."/>
            <person name="Wang M."/>
            <person name="Xu W."/>
            <person name="Wang J."/>
            <person name="Lu Y."/>
            <person name="Du Q."/>
            <person name="Sun Z."/>
        </authorList>
    </citation>
    <scope>NUCLEOTIDE SEQUENCE [LARGE SCALE GENOMIC DNA]</scope>
    <source>
        <strain evidence="18 19">D1-5</strain>
    </source>
</reference>
<protein>
    <recommendedName>
        <fullName evidence="5">Non-structural maintenance of chromosomes element 1 homolog</fullName>
        <ecNumber evidence="4">2.3.2.27</ecNumber>
    </recommendedName>
</protein>
<keyword evidence="6" id="KW-0808">Transferase</keyword>
<evidence type="ECO:0000256" key="6">
    <source>
        <dbReference type="ARBA" id="ARBA00022679"/>
    </source>
</evidence>